<keyword evidence="6" id="KW-1185">Reference proteome</keyword>
<feature type="region of interest" description="Disordered" evidence="2">
    <location>
        <begin position="37"/>
        <end position="69"/>
    </location>
</feature>
<dbReference type="InterPro" id="IPR052016">
    <property type="entry name" value="Bact_Sigma-Reg"/>
</dbReference>
<feature type="domain" description="GAF" evidence="3">
    <location>
        <begin position="171"/>
        <end position="321"/>
    </location>
</feature>
<dbReference type="PANTHER" id="PTHR43156:SF2">
    <property type="entry name" value="STAGE II SPORULATION PROTEIN E"/>
    <property type="match status" value="1"/>
</dbReference>
<protein>
    <submittedName>
        <fullName evidence="5">SpoIIE family protein phosphatase</fullName>
    </submittedName>
</protein>
<dbReference type="Pfam" id="PF07228">
    <property type="entry name" value="SpoIIE"/>
    <property type="match status" value="1"/>
</dbReference>
<dbReference type="InterPro" id="IPR003018">
    <property type="entry name" value="GAF"/>
</dbReference>
<dbReference type="KEGG" id="sgj:IAG43_12725"/>
<evidence type="ECO:0000256" key="1">
    <source>
        <dbReference type="ARBA" id="ARBA00022801"/>
    </source>
</evidence>
<accession>A0A7H0I3K4</accession>
<dbReference type="SMART" id="SM00331">
    <property type="entry name" value="PP2C_SIG"/>
    <property type="match status" value="1"/>
</dbReference>
<keyword evidence="1" id="KW-0378">Hydrolase</keyword>
<dbReference type="EMBL" id="CP060825">
    <property type="protein sequence ID" value="QNP67370.1"/>
    <property type="molecule type" value="Genomic_DNA"/>
</dbReference>
<feature type="compositionally biased region" description="Polar residues" evidence="2">
    <location>
        <begin position="37"/>
        <end position="46"/>
    </location>
</feature>
<dbReference type="InterPro" id="IPR001932">
    <property type="entry name" value="PPM-type_phosphatase-like_dom"/>
</dbReference>
<evidence type="ECO:0000313" key="5">
    <source>
        <dbReference type="EMBL" id="QNP67370.1"/>
    </source>
</evidence>
<feature type="domain" description="PPM-type phosphatase" evidence="4">
    <location>
        <begin position="345"/>
        <end position="555"/>
    </location>
</feature>
<evidence type="ECO:0000259" key="4">
    <source>
        <dbReference type="SMART" id="SM00331"/>
    </source>
</evidence>
<dbReference type="GO" id="GO:0016791">
    <property type="term" value="F:phosphatase activity"/>
    <property type="evidence" value="ECO:0007669"/>
    <property type="project" value="TreeGrafter"/>
</dbReference>
<dbReference type="AlphaFoldDB" id="A0A7H0I3K4"/>
<dbReference type="SMART" id="SM00065">
    <property type="entry name" value="GAF"/>
    <property type="match status" value="1"/>
</dbReference>
<dbReference type="Gene3D" id="3.30.450.40">
    <property type="match status" value="1"/>
</dbReference>
<sequence length="559" mass="59475">MSRYVYESALAEPGAVAVTGSRWTGGALGYVRIATTDSPAPVTTTPPAGEVEEDAGRQPPAPGTGPAVHAHDLRRAPGFAPEGERLATAGARWALESRFRLGDDDWAAFSVGFAERPAPADEAVTRTRLVQLAELIVASHHRITAYREHDKRQIEDAFLAEASLQMDSSLDAEETLRRVARLAVPALAEGCVVHLCPPDGRLTPVAHAHVSASVQPWLDELTRESPWLTDLLNDVLEHREDAVLTGDDLAGSPFGPTAQGPGRAVRTLSVSPLRARGKAIGTLTFVYHRPGEDIPTPRLLGDLARRAALAIDTTTAYEQRRRHVELLQRQLLPGALPEWPGLDLHAAYEVADASLEVGGDFYDAVVDRDGRLALVIGDVCGRGAEAAALTGLARHTLRTLLEDGLPPARALERLNKALINQDTGRFVTALVAVLTPTGPATCAVEIVAAGHPRPLLRRADGRVEEIAGSGLFLGVLPDLGLRPARLDVTTGDTLVMFTDGLTEARSAQDVMFEELLPGAVADSAAAPDPSAELIARASKFRATGNDDTAVLVARMKGPQ</sequence>
<dbReference type="InterPro" id="IPR029016">
    <property type="entry name" value="GAF-like_dom_sf"/>
</dbReference>
<organism evidence="5 6">
    <name type="scientific">Streptomyces genisteinicus</name>
    <dbReference type="NCBI Taxonomy" id="2768068"/>
    <lineage>
        <taxon>Bacteria</taxon>
        <taxon>Bacillati</taxon>
        <taxon>Actinomycetota</taxon>
        <taxon>Actinomycetes</taxon>
        <taxon>Kitasatosporales</taxon>
        <taxon>Streptomycetaceae</taxon>
        <taxon>Streptomyces</taxon>
    </lineage>
</organism>
<evidence type="ECO:0000256" key="2">
    <source>
        <dbReference type="SAM" id="MobiDB-lite"/>
    </source>
</evidence>
<proteinExistence type="predicted"/>
<dbReference type="Proteomes" id="UP000516230">
    <property type="component" value="Chromosome"/>
</dbReference>
<dbReference type="Gene3D" id="3.60.40.10">
    <property type="entry name" value="PPM-type phosphatase domain"/>
    <property type="match status" value="1"/>
</dbReference>
<reference evidence="5 6" key="1">
    <citation type="submission" date="2020-08" db="EMBL/GenBank/DDBJ databases">
        <title>A novel species.</title>
        <authorList>
            <person name="Gao J."/>
        </authorList>
    </citation>
    <scope>NUCLEOTIDE SEQUENCE [LARGE SCALE GENOMIC DNA]</scope>
    <source>
        <strain evidence="5 6">CRPJ-33</strain>
    </source>
</reference>
<dbReference type="InterPro" id="IPR036457">
    <property type="entry name" value="PPM-type-like_dom_sf"/>
</dbReference>
<dbReference type="PANTHER" id="PTHR43156">
    <property type="entry name" value="STAGE II SPORULATION PROTEIN E-RELATED"/>
    <property type="match status" value="1"/>
</dbReference>
<name>A0A7H0I3K4_9ACTN</name>
<evidence type="ECO:0000313" key="6">
    <source>
        <dbReference type="Proteomes" id="UP000516230"/>
    </source>
</evidence>
<evidence type="ECO:0000259" key="3">
    <source>
        <dbReference type="SMART" id="SM00065"/>
    </source>
</evidence>
<gene>
    <name evidence="5" type="ORF">IAG43_12725</name>
</gene>
<dbReference type="SUPFAM" id="SSF81606">
    <property type="entry name" value="PP2C-like"/>
    <property type="match status" value="1"/>
</dbReference>
<dbReference type="SUPFAM" id="SSF55781">
    <property type="entry name" value="GAF domain-like"/>
    <property type="match status" value="1"/>
</dbReference>